<evidence type="ECO:0000313" key="3">
    <source>
        <dbReference type="Proteomes" id="UP000545386"/>
    </source>
</evidence>
<evidence type="ECO:0000256" key="1">
    <source>
        <dbReference type="SAM" id="MobiDB-lite"/>
    </source>
</evidence>
<keyword evidence="2" id="KW-0176">Collagen</keyword>
<dbReference type="Pfam" id="PF01391">
    <property type="entry name" value="Collagen"/>
    <property type="match status" value="1"/>
</dbReference>
<dbReference type="Gene3D" id="1.20.5.320">
    <property type="entry name" value="6-Phosphogluconate Dehydrogenase, domain 3"/>
    <property type="match status" value="2"/>
</dbReference>
<feature type="compositionally biased region" description="Basic and acidic residues" evidence="1">
    <location>
        <begin position="176"/>
        <end position="185"/>
    </location>
</feature>
<feature type="region of interest" description="Disordered" evidence="1">
    <location>
        <begin position="1"/>
        <end position="21"/>
    </location>
</feature>
<feature type="region of interest" description="Disordered" evidence="1">
    <location>
        <begin position="70"/>
        <end position="97"/>
    </location>
</feature>
<dbReference type="GO" id="GO:0005615">
    <property type="term" value="C:extracellular space"/>
    <property type="evidence" value="ECO:0007669"/>
    <property type="project" value="TreeGrafter"/>
</dbReference>
<organism evidence="2 3">
    <name type="scientific">Pusillimonas minor</name>
    <dbReference type="NCBI Taxonomy" id="2697024"/>
    <lineage>
        <taxon>Bacteria</taxon>
        <taxon>Pseudomonadati</taxon>
        <taxon>Pseudomonadota</taxon>
        <taxon>Betaproteobacteria</taxon>
        <taxon>Burkholderiales</taxon>
        <taxon>Alcaligenaceae</taxon>
        <taxon>Pusillimonas</taxon>
    </lineage>
</organism>
<dbReference type="Proteomes" id="UP000545386">
    <property type="component" value="Unassembled WGS sequence"/>
</dbReference>
<dbReference type="PANTHER" id="PTHR24023:SF1082">
    <property type="entry name" value="COLLAGEN TRIPLE HELIX REPEAT"/>
    <property type="match status" value="1"/>
</dbReference>
<keyword evidence="3" id="KW-1185">Reference proteome</keyword>
<dbReference type="InterPro" id="IPR050149">
    <property type="entry name" value="Collagen_superfamily"/>
</dbReference>
<protein>
    <submittedName>
        <fullName evidence="2">Collagen-like protein</fullName>
    </submittedName>
</protein>
<dbReference type="EMBL" id="JACJUU010000001">
    <property type="protein sequence ID" value="MBC2768562.1"/>
    <property type="molecule type" value="Genomic_DNA"/>
</dbReference>
<evidence type="ECO:0000313" key="2">
    <source>
        <dbReference type="EMBL" id="MBC2768562.1"/>
    </source>
</evidence>
<reference evidence="2 3" key="1">
    <citation type="submission" date="2020-08" db="EMBL/GenBank/DDBJ databases">
        <title>Paraeoetvoesia sp. YC-7-48 draft genome sequence.</title>
        <authorList>
            <person name="Yao L."/>
        </authorList>
    </citation>
    <scope>NUCLEOTIDE SEQUENCE [LARGE SCALE GENOMIC DNA]</scope>
    <source>
        <strain evidence="3">YC-7-48</strain>
    </source>
</reference>
<comment type="caution">
    <text evidence="2">The sequence shown here is derived from an EMBL/GenBank/DDBJ whole genome shotgun (WGS) entry which is preliminary data.</text>
</comment>
<sequence length="335" mass="34670">MPQAPSYVRTKSFTDNSGDRTDHAALNSEFDKVSTSINAIRANQALLQRDDGTLEHKTVGLVQLTDEAKAGLATPGPKGDKGDIGPVGPAGPKGDKGEVGASFVESEKGLYSERANYDNETAGFAFLALDTGMLYFKLSSATGDWSIGYAFGKGDKGDKGDTGAQGPQGLTGLRGLKGDKGDKGDTGPAGPPGAVDYTKVIRNDQVAPQTMQGSLNLQALEAAQTVKAQYYLFAQDTRLDVASGRLRVATNQTTPQLKGLQAKDFISSGSGAATTGYLLSTGADIGTLFEPVGTAASKLATVDPTPVVIDLTGKTQITLELSVVGTEIKITGTSS</sequence>
<proteinExistence type="predicted"/>
<dbReference type="GO" id="GO:0031012">
    <property type="term" value="C:extracellular matrix"/>
    <property type="evidence" value="ECO:0007669"/>
    <property type="project" value="TreeGrafter"/>
</dbReference>
<dbReference type="PANTHER" id="PTHR24023">
    <property type="entry name" value="COLLAGEN ALPHA"/>
    <property type="match status" value="1"/>
</dbReference>
<dbReference type="InterPro" id="IPR008160">
    <property type="entry name" value="Collagen"/>
</dbReference>
<dbReference type="AlphaFoldDB" id="A0A842HLB3"/>
<accession>A0A842HLB3</accession>
<name>A0A842HLB3_9BURK</name>
<feature type="region of interest" description="Disordered" evidence="1">
    <location>
        <begin position="156"/>
        <end position="195"/>
    </location>
</feature>
<gene>
    <name evidence="2" type="ORF">GTU67_01365</name>
</gene>